<sequence length="84" mass="9549">MKRLFILLVRGYQLMISPFTANHCRFHPTCSRYAIIAIERHGALMGSWLAIKRIGRCRPGCEPGLDPVPTVAELEAVRRSRKKS</sequence>
<evidence type="ECO:0000313" key="3">
    <source>
        <dbReference type="Proteomes" id="UP000614287"/>
    </source>
</evidence>
<dbReference type="RefSeq" id="WP_189493099.1">
    <property type="nucleotide sequence ID" value="NZ_BMZG01000006.1"/>
</dbReference>
<accession>A0A8J3CHI4</accession>
<evidence type="ECO:0000313" key="2">
    <source>
        <dbReference type="EMBL" id="GHA73165.1"/>
    </source>
</evidence>
<reference evidence="2" key="1">
    <citation type="journal article" date="2014" name="Int. J. Syst. Evol. Microbiol.">
        <title>Complete genome sequence of Corynebacterium casei LMG S-19264T (=DSM 44701T), isolated from a smear-ripened cheese.</title>
        <authorList>
            <consortium name="US DOE Joint Genome Institute (JGI-PGF)"/>
            <person name="Walter F."/>
            <person name="Albersmeier A."/>
            <person name="Kalinowski J."/>
            <person name="Ruckert C."/>
        </authorList>
    </citation>
    <scope>NUCLEOTIDE SEQUENCE</scope>
    <source>
        <strain evidence="2">KCTC 32501</strain>
    </source>
</reference>
<dbReference type="PANTHER" id="PTHR33383:SF1">
    <property type="entry name" value="MEMBRANE PROTEIN INSERTION EFFICIENCY FACTOR-RELATED"/>
    <property type="match status" value="1"/>
</dbReference>
<keyword evidence="1" id="KW-1003">Cell membrane</keyword>
<gene>
    <name evidence="2" type="ORF">GCM10009007_12550</name>
</gene>
<protein>
    <recommendedName>
        <fullName evidence="1">Putative membrane protein insertion efficiency factor</fullName>
    </recommendedName>
</protein>
<keyword evidence="3" id="KW-1185">Reference proteome</keyword>
<comment type="subcellular location">
    <subcellularLocation>
        <location evidence="1">Cell membrane</location>
        <topology evidence="1">Peripheral membrane protein</topology>
        <orientation evidence="1">Cytoplasmic side</orientation>
    </subcellularLocation>
</comment>
<keyword evidence="1" id="KW-0472">Membrane</keyword>
<dbReference type="AlphaFoldDB" id="A0A8J3CHI4"/>
<dbReference type="Proteomes" id="UP000614287">
    <property type="component" value="Unassembled WGS sequence"/>
</dbReference>
<dbReference type="HAMAP" id="MF_00386">
    <property type="entry name" value="UPF0161_YidD"/>
    <property type="match status" value="1"/>
</dbReference>
<dbReference type="PANTHER" id="PTHR33383">
    <property type="entry name" value="MEMBRANE PROTEIN INSERTION EFFICIENCY FACTOR-RELATED"/>
    <property type="match status" value="1"/>
</dbReference>
<comment type="caution">
    <text evidence="2">The sequence shown here is derived from an EMBL/GenBank/DDBJ whole genome shotgun (WGS) entry which is preliminary data.</text>
</comment>
<dbReference type="EMBL" id="BMZG01000006">
    <property type="protein sequence ID" value="GHA73165.1"/>
    <property type="molecule type" value="Genomic_DNA"/>
</dbReference>
<dbReference type="NCBIfam" id="TIGR00278">
    <property type="entry name" value="membrane protein insertion efficiency factor YidD"/>
    <property type="match status" value="1"/>
</dbReference>
<comment type="function">
    <text evidence="1">Could be involved in insertion of integral membrane proteins into the membrane.</text>
</comment>
<dbReference type="InterPro" id="IPR002696">
    <property type="entry name" value="Membr_insert_effic_factor_YidD"/>
</dbReference>
<dbReference type="SMART" id="SM01234">
    <property type="entry name" value="Haemolytic"/>
    <property type="match status" value="1"/>
</dbReference>
<dbReference type="Pfam" id="PF01809">
    <property type="entry name" value="YidD"/>
    <property type="match status" value="1"/>
</dbReference>
<evidence type="ECO:0000256" key="1">
    <source>
        <dbReference type="HAMAP-Rule" id="MF_00386"/>
    </source>
</evidence>
<organism evidence="2 3">
    <name type="scientific">Formosimonas limnophila</name>
    <dbReference type="NCBI Taxonomy" id="1384487"/>
    <lineage>
        <taxon>Bacteria</taxon>
        <taxon>Pseudomonadati</taxon>
        <taxon>Pseudomonadota</taxon>
        <taxon>Betaproteobacteria</taxon>
        <taxon>Burkholderiales</taxon>
        <taxon>Burkholderiaceae</taxon>
        <taxon>Formosimonas</taxon>
    </lineage>
</organism>
<name>A0A8J3CHI4_9BURK</name>
<reference evidence="2" key="2">
    <citation type="submission" date="2020-09" db="EMBL/GenBank/DDBJ databases">
        <authorList>
            <person name="Sun Q."/>
            <person name="Kim S."/>
        </authorList>
    </citation>
    <scope>NUCLEOTIDE SEQUENCE</scope>
    <source>
        <strain evidence="2">KCTC 32501</strain>
    </source>
</reference>
<proteinExistence type="inferred from homology"/>
<dbReference type="GO" id="GO:0005886">
    <property type="term" value="C:plasma membrane"/>
    <property type="evidence" value="ECO:0007669"/>
    <property type="project" value="UniProtKB-SubCell"/>
</dbReference>
<comment type="similarity">
    <text evidence="1">Belongs to the UPF0161 family.</text>
</comment>